<dbReference type="PANTHER" id="PTHR12280:SF20">
    <property type="entry name" value="4'-PHOSPHOPANTETHEINE PHOSPHATASE"/>
    <property type="match status" value="1"/>
</dbReference>
<keyword evidence="8" id="KW-1185">Reference proteome</keyword>
<dbReference type="GO" id="GO:0015937">
    <property type="term" value="P:coenzyme A biosynthetic process"/>
    <property type="evidence" value="ECO:0007669"/>
    <property type="project" value="UniProtKB-KW"/>
</dbReference>
<name>A0A8J3EIW9_9BACI</name>
<evidence type="ECO:0000256" key="4">
    <source>
        <dbReference type="ARBA" id="ARBA00022777"/>
    </source>
</evidence>
<comment type="caution">
    <text evidence="7">The sequence shown here is derived from an EMBL/GenBank/DDBJ whole genome shotgun (WGS) entry which is preliminary data.</text>
</comment>
<keyword evidence="2" id="KW-0808">Transferase</keyword>
<accession>A0A8J3EIW9</accession>
<dbReference type="InterPro" id="IPR043129">
    <property type="entry name" value="ATPase_NBD"/>
</dbReference>
<evidence type="ECO:0000256" key="3">
    <source>
        <dbReference type="ARBA" id="ARBA00022741"/>
    </source>
</evidence>
<dbReference type="GO" id="GO:0005829">
    <property type="term" value="C:cytosol"/>
    <property type="evidence" value="ECO:0007669"/>
    <property type="project" value="TreeGrafter"/>
</dbReference>
<evidence type="ECO:0000256" key="5">
    <source>
        <dbReference type="ARBA" id="ARBA00022840"/>
    </source>
</evidence>
<sequence length="264" mass="28490">MKEIGIDAGGTLIKIAYEEQGKLHVKSYPQNKLKEVVQWIQIVSPTATLKLTGGKRESIANLVQNRHELVDEFQAIVNGTSYLLEEEKIKIGNEYILVSIGTGTSVFHVHTDGFDRLLGSGIGGGTFLGLGKLLSGKTRFEELTDLASRGDREKSDLLVKDIYATGDAPLLGNLTAANFGKAGFQKAHPEDHMSALNQLIGEVIISLASLAARSKRVKPIVFVGSTLNGNAPLKSVLSSFQDWMDYTPVFLEKGAYAGAIGTIM</sequence>
<reference evidence="7" key="1">
    <citation type="journal article" date="2014" name="Int. J. Syst. Evol. Microbiol.">
        <title>Complete genome sequence of Corynebacterium casei LMG S-19264T (=DSM 44701T), isolated from a smear-ripened cheese.</title>
        <authorList>
            <consortium name="US DOE Joint Genome Institute (JGI-PGF)"/>
            <person name="Walter F."/>
            <person name="Albersmeier A."/>
            <person name="Kalinowski J."/>
            <person name="Ruckert C."/>
        </authorList>
    </citation>
    <scope>NUCLEOTIDE SEQUENCE</scope>
    <source>
        <strain evidence="7">CGMCC 1.12360</strain>
    </source>
</reference>
<dbReference type="InterPro" id="IPR004567">
    <property type="entry name" value="Type_II_PanK"/>
</dbReference>
<dbReference type="InterPro" id="IPR011602">
    <property type="entry name" value="Type_II_PanK_bac"/>
</dbReference>
<keyword evidence="6" id="KW-0173">Coenzyme A biosynthesis</keyword>
<evidence type="ECO:0000313" key="7">
    <source>
        <dbReference type="EMBL" id="GGH67993.1"/>
    </source>
</evidence>
<proteinExistence type="predicted"/>
<dbReference type="PANTHER" id="PTHR12280">
    <property type="entry name" value="PANTOTHENATE KINASE"/>
    <property type="match status" value="1"/>
</dbReference>
<organism evidence="7 8">
    <name type="scientific">Compostibacillus humi</name>
    <dbReference type="NCBI Taxonomy" id="1245525"/>
    <lineage>
        <taxon>Bacteria</taxon>
        <taxon>Bacillati</taxon>
        <taxon>Bacillota</taxon>
        <taxon>Bacilli</taxon>
        <taxon>Bacillales</taxon>
        <taxon>Bacillaceae</taxon>
        <taxon>Compostibacillus</taxon>
    </lineage>
</organism>
<dbReference type="GO" id="GO:0004594">
    <property type="term" value="F:pantothenate kinase activity"/>
    <property type="evidence" value="ECO:0007669"/>
    <property type="project" value="InterPro"/>
</dbReference>
<reference evidence="7" key="2">
    <citation type="submission" date="2020-09" db="EMBL/GenBank/DDBJ databases">
        <authorList>
            <person name="Sun Q."/>
            <person name="Zhou Y."/>
        </authorList>
    </citation>
    <scope>NUCLEOTIDE SEQUENCE</scope>
    <source>
        <strain evidence="7">CGMCC 1.12360</strain>
    </source>
</reference>
<keyword evidence="1" id="KW-0963">Cytoplasm</keyword>
<dbReference type="EMBL" id="BMEV01000001">
    <property type="protein sequence ID" value="GGH67993.1"/>
    <property type="molecule type" value="Genomic_DNA"/>
</dbReference>
<protein>
    <submittedName>
        <fullName evidence="7">Type II pantothenate kinase</fullName>
    </submittedName>
</protein>
<keyword evidence="3" id="KW-0547">Nucleotide-binding</keyword>
<gene>
    <name evidence="7" type="primary">coaW</name>
    <name evidence="7" type="ORF">GCM10010978_00540</name>
</gene>
<dbReference type="GO" id="GO:0005524">
    <property type="term" value="F:ATP binding"/>
    <property type="evidence" value="ECO:0007669"/>
    <property type="project" value="UniProtKB-KW"/>
</dbReference>
<dbReference type="Proteomes" id="UP000602050">
    <property type="component" value="Unassembled WGS sequence"/>
</dbReference>
<dbReference type="PIRSF" id="PIRSF036940">
    <property type="entry name" value="PanK_bac_aCoA"/>
    <property type="match status" value="1"/>
</dbReference>
<dbReference type="CDD" id="cd24085">
    <property type="entry name" value="ASKHA_NBD_PanK-II_bac"/>
    <property type="match status" value="1"/>
</dbReference>
<dbReference type="Gene3D" id="3.30.420.40">
    <property type="match status" value="1"/>
</dbReference>
<dbReference type="RefSeq" id="WP_188390353.1">
    <property type="nucleotide sequence ID" value="NZ_BMEV01000001.1"/>
</dbReference>
<dbReference type="AlphaFoldDB" id="A0A8J3EIW9"/>
<evidence type="ECO:0000256" key="6">
    <source>
        <dbReference type="ARBA" id="ARBA00022993"/>
    </source>
</evidence>
<evidence type="ECO:0000313" key="8">
    <source>
        <dbReference type="Proteomes" id="UP000602050"/>
    </source>
</evidence>
<dbReference type="Pfam" id="PF03630">
    <property type="entry name" value="Fumble"/>
    <property type="match status" value="1"/>
</dbReference>
<evidence type="ECO:0000256" key="2">
    <source>
        <dbReference type="ARBA" id="ARBA00022679"/>
    </source>
</evidence>
<evidence type="ECO:0000256" key="1">
    <source>
        <dbReference type="ARBA" id="ARBA00022490"/>
    </source>
</evidence>
<dbReference type="NCBIfam" id="NF009842">
    <property type="entry name" value="PRK13317.1"/>
    <property type="match status" value="1"/>
</dbReference>
<keyword evidence="5" id="KW-0067">ATP-binding</keyword>
<keyword evidence="4 7" id="KW-0418">Kinase</keyword>
<dbReference type="SUPFAM" id="SSF53067">
    <property type="entry name" value="Actin-like ATPase domain"/>
    <property type="match status" value="2"/>
</dbReference>